<dbReference type="EMBL" id="CP001110">
    <property type="protein sequence ID" value="ACF43764.1"/>
    <property type="molecule type" value="Genomic_DNA"/>
</dbReference>
<dbReference type="GO" id="GO:0006094">
    <property type="term" value="P:gluconeogenesis"/>
    <property type="evidence" value="ECO:0007669"/>
    <property type="project" value="UniProtKB-UniRule"/>
</dbReference>
<keyword evidence="10" id="KW-1185">Reference proteome</keyword>
<evidence type="ECO:0000313" key="10">
    <source>
        <dbReference type="Proteomes" id="UP000002724"/>
    </source>
</evidence>
<proteinExistence type="inferred from homology"/>
<feature type="active site" evidence="7">
    <location>
        <position position="383"/>
    </location>
</feature>
<dbReference type="GO" id="GO:0006096">
    <property type="term" value="P:glycolytic process"/>
    <property type="evidence" value="ECO:0007669"/>
    <property type="project" value="UniProtKB-UniRule"/>
</dbReference>
<dbReference type="PROSITE" id="PS00174">
    <property type="entry name" value="P_GLUCOSE_ISOMERASE_2"/>
    <property type="match status" value="1"/>
</dbReference>
<comment type="function">
    <text evidence="7">Catalyzes the reversible isomerization of glucose-6-phosphate to fructose-6-phosphate.</text>
</comment>
<dbReference type="InterPro" id="IPR001672">
    <property type="entry name" value="G6P_Isomerase"/>
</dbReference>
<protein>
    <recommendedName>
        <fullName evidence="7">Glucose-6-phosphate isomerase</fullName>
        <shortName evidence="7">GPI</shortName>
        <ecNumber evidence="7">5.3.1.9</ecNumber>
    </recommendedName>
    <alternativeName>
        <fullName evidence="7">Phosphoglucose isomerase</fullName>
        <shortName evidence="7">PGI</shortName>
    </alternativeName>
    <alternativeName>
        <fullName evidence="7">Phosphohexose isomerase</fullName>
        <shortName evidence="7">PHI</shortName>
    </alternativeName>
</protein>
<dbReference type="PANTHER" id="PTHR11469:SF1">
    <property type="entry name" value="GLUCOSE-6-PHOSPHATE ISOMERASE"/>
    <property type="match status" value="1"/>
</dbReference>
<name>B4SA68_PELPB</name>
<dbReference type="PROSITE" id="PS51463">
    <property type="entry name" value="P_GLUCOSE_ISOMERASE_3"/>
    <property type="match status" value="1"/>
</dbReference>
<dbReference type="GO" id="GO:0004347">
    <property type="term" value="F:glucose-6-phosphate isomerase activity"/>
    <property type="evidence" value="ECO:0007669"/>
    <property type="project" value="UniProtKB-UniRule"/>
</dbReference>
<dbReference type="FunFam" id="1.10.1390.10:FF:000001">
    <property type="entry name" value="Glucose-6-phosphate isomerase"/>
    <property type="match status" value="1"/>
</dbReference>
<accession>B4SA68</accession>
<evidence type="ECO:0000256" key="3">
    <source>
        <dbReference type="ARBA" id="ARBA00022432"/>
    </source>
</evidence>
<dbReference type="UniPathway" id="UPA00109">
    <property type="reaction ID" value="UER00181"/>
</dbReference>
<dbReference type="OrthoDB" id="140919at2"/>
<dbReference type="InterPro" id="IPR023096">
    <property type="entry name" value="G6P_Isomerase_C"/>
</dbReference>
<evidence type="ECO:0000256" key="1">
    <source>
        <dbReference type="ARBA" id="ARBA00004926"/>
    </source>
</evidence>
<feature type="active site" description="Proton donor" evidence="7">
    <location>
        <position position="352"/>
    </location>
</feature>
<dbReference type="InterPro" id="IPR035482">
    <property type="entry name" value="SIS_PGI_2"/>
</dbReference>
<evidence type="ECO:0000256" key="7">
    <source>
        <dbReference type="HAMAP-Rule" id="MF_00473"/>
    </source>
</evidence>
<dbReference type="HAMAP" id="MF_00473">
    <property type="entry name" value="G6P_isomerase"/>
    <property type="match status" value="1"/>
</dbReference>
<dbReference type="SUPFAM" id="SSF53697">
    <property type="entry name" value="SIS domain"/>
    <property type="match status" value="1"/>
</dbReference>
<dbReference type="Pfam" id="PF00342">
    <property type="entry name" value="PGI"/>
    <property type="match status" value="1"/>
</dbReference>
<dbReference type="GO" id="GO:0097367">
    <property type="term" value="F:carbohydrate derivative binding"/>
    <property type="evidence" value="ECO:0007669"/>
    <property type="project" value="InterPro"/>
</dbReference>
<keyword evidence="7" id="KW-0963">Cytoplasm</keyword>
<evidence type="ECO:0000256" key="4">
    <source>
        <dbReference type="ARBA" id="ARBA00023152"/>
    </source>
</evidence>
<keyword evidence="5 7" id="KW-0413">Isomerase</keyword>
<organism evidence="9 10">
    <name type="scientific">Pelodictyon phaeoclathratiforme (strain DSM 5477 / BU-1)</name>
    <dbReference type="NCBI Taxonomy" id="324925"/>
    <lineage>
        <taxon>Bacteria</taxon>
        <taxon>Pseudomonadati</taxon>
        <taxon>Chlorobiota</taxon>
        <taxon>Chlorobiia</taxon>
        <taxon>Chlorobiales</taxon>
        <taxon>Chlorobiaceae</taxon>
        <taxon>Chlorobium/Pelodictyon group</taxon>
        <taxon>Pelodictyon</taxon>
    </lineage>
</organism>
<dbReference type="UniPathway" id="UPA00138"/>
<dbReference type="CDD" id="cd05015">
    <property type="entry name" value="SIS_PGI_1"/>
    <property type="match status" value="1"/>
</dbReference>
<reference evidence="9 10" key="1">
    <citation type="submission" date="2008-06" db="EMBL/GenBank/DDBJ databases">
        <title>Complete sequence of Pelodictyon phaeoclathratiforme BU-1.</title>
        <authorList>
            <consortium name="US DOE Joint Genome Institute"/>
            <person name="Lucas S."/>
            <person name="Copeland A."/>
            <person name="Lapidus A."/>
            <person name="Glavina del Rio T."/>
            <person name="Dalin E."/>
            <person name="Tice H."/>
            <person name="Bruce D."/>
            <person name="Goodwin L."/>
            <person name="Pitluck S."/>
            <person name="Schmutz J."/>
            <person name="Larimer F."/>
            <person name="Land M."/>
            <person name="Hauser L."/>
            <person name="Kyrpides N."/>
            <person name="Mikhailova N."/>
            <person name="Liu Z."/>
            <person name="Li T."/>
            <person name="Zhao F."/>
            <person name="Overmann J."/>
            <person name="Bryant D.A."/>
            <person name="Richardson P."/>
        </authorList>
    </citation>
    <scope>NUCLEOTIDE SEQUENCE [LARGE SCALE GENOMIC DNA]</scope>
    <source>
        <strain evidence="10">DSM 5477 / BU-1</strain>
    </source>
</reference>
<dbReference type="PRINTS" id="PR00662">
    <property type="entry name" value="G6PISOMERASE"/>
</dbReference>
<comment type="pathway">
    <text evidence="1 7 8">Carbohydrate degradation; glycolysis; D-glyceraldehyde 3-phosphate and glycerone phosphate from D-glucose: step 2/4.</text>
</comment>
<dbReference type="Gene3D" id="3.40.50.10490">
    <property type="entry name" value="Glucose-6-phosphate isomerase like protein, domain 1"/>
    <property type="match status" value="2"/>
</dbReference>
<dbReference type="EC" id="5.3.1.9" evidence="7"/>
<dbReference type="RefSeq" id="WP_012508252.1">
    <property type="nucleotide sequence ID" value="NC_011060.1"/>
</dbReference>
<dbReference type="AlphaFoldDB" id="B4SA68"/>
<evidence type="ECO:0000256" key="8">
    <source>
        <dbReference type="RuleBase" id="RU000612"/>
    </source>
</evidence>
<gene>
    <name evidence="7" type="primary">pgi</name>
    <name evidence="9" type="ordered locus">Ppha_1515</name>
</gene>
<dbReference type="eggNOG" id="COG0166">
    <property type="taxonomic scope" value="Bacteria"/>
</dbReference>
<dbReference type="InterPro" id="IPR018189">
    <property type="entry name" value="Phosphoglucose_isomerase_CS"/>
</dbReference>
<dbReference type="STRING" id="324925.Ppha_1515"/>
<evidence type="ECO:0000313" key="9">
    <source>
        <dbReference type="EMBL" id="ACF43764.1"/>
    </source>
</evidence>
<dbReference type="InterPro" id="IPR046348">
    <property type="entry name" value="SIS_dom_sf"/>
</dbReference>
<feature type="active site" evidence="7">
    <location>
        <position position="511"/>
    </location>
</feature>
<dbReference type="PANTHER" id="PTHR11469">
    <property type="entry name" value="GLUCOSE-6-PHOSPHATE ISOMERASE"/>
    <property type="match status" value="1"/>
</dbReference>
<dbReference type="Proteomes" id="UP000002724">
    <property type="component" value="Chromosome"/>
</dbReference>
<dbReference type="InterPro" id="IPR035476">
    <property type="entry name" value="SIS_PGI_1"/>
</dbReference>
<dbReference type="FunFam" id="3.40.50.10490:FF:000004">
    <property type="entry name" value="Glucose-6-phosphate isomerase"/>
    <property type="match status" value="1"/>
</dbReference>
<dbReference type="GO" id="GO:0048029">
    <property type="term" value="F:monosaccharide binding"/>
    <property type="evidence" value="ECO:0007669"/>
    <property type="project" value="TreeGrafter"/>
</dbReference>
<dbReference type="CDD" id="cd05016">
    <property type="entry name" value="SIS_PGI_2"/>
    <property type="match status" value="1"/>
</dbReference>
<keyword evidence="3 7" id="KW-0312">Gluconeogenesis</keyword>
<comment type="similarity">
    <text evidence="2 7 8">Belongs to the GPI family.</text>
</comment>
<dbReference type="PROSITE" id="PS00765">
    <property type="entry name" value="P_GLUCOSE_ISOMERASE_1"/>
    <property type="match status" value="1"/>
</dbReference>
<dbReference type="NCBIfam" id="NF001211">
    <property type="entry name" value="PRK00179.1"/>
    <property type="match status" value="1"/>
</dbReference>
<dbReference type="Gene3D" id="1.10.1390.10">
    <property type="match status" value="1"/>
</dbReference>
<dbReference type="GO" id="GO:0005829">
    <property type="term" value="C:cytosol"/>
    <property type="evidence" value="ECO:0007669"/>
    <property type="project" value="TreeGrafter"/>
</dbReference>
<dbReference type="GO" id="GO:0051156">
    <property type="term" value="P:glucose 6-phosphate metabolic process"/>
    <property type="evidence" value="ECO:0007669"/>
    <property type="project" value="TreeGrafter"/>
</dbReference>
<dbReference type="HOGENOM" id="CLU_017947_3_1_10"/>
<keyword evidence="4 7" id="KW-0324">Glycolysis</keyword>
<comment type="pathway">
    <text evidence="7">Carbohydrate biosynthesis; gluconeogenesis.</text>
</comment>
<evidence type="ECO:0000256" key="2">
    <source>
        <dbReference type="ARBA" id="ARBA00006604"/>
    </source>
</evidence>
<sequence length="562" mass="63415">MGLSRSEVWNALLLHKQEIETLHMREMFQDGGNRFEQFSLQWGELMLDYSKNRITSRTMELLLDLARSVELEKRRDEMFDGAPINRTENRAVLHTALRRPPGYSLVVDGLDLSTEIADVLVQMKDCCERVISGSWKGYTGKRMTDVVNIGIGGSDLGPCMVTEALRPFAHGHLQVHFVSNIDGTHISETLKKLNPETTLFIIASKTFTTQETLTNAMSARAWFLTHAVERSHIAKHFVAVSTNRSKVVEFGIDDANMFRFWDWVGGRYSLWSSIGLSIALFLGFDRFQELLNGACAMDEHFRQSPLEGNIPILLALLGVWYNNFFDVSSHAVIPYDQYLHRFPAYLQQLDMESNGKRVDLAGNMVEYATGPVIWGEPGTNSQHAFFQLLHQSPNFIPADFIVPLKTQNPIGEHHDILLANCFAQTEALMRGKNEQEVRQELDAAGCDDSEMNMLLPHKVFPGNRPTNTILLKELNPYSLGALIAMYEHKVFVQGIIWGVNSFDQWGVELGKQLAKAIFPEIQGSETISCHDSSTNALINAYRDFKVSDSQSVSSQLSFFDPE</sequence>
<evidence type="ECO:0000256" key="5">
    <source>
        <dbReference type="ARBA" id="ARBA00023235"/>
    </source>
</evidence>
<comment type="catalytic activity">
    <reaction evidence="6 7 8">
        <text>alpha-D-glucose 6-phosphate = beta-D-fructose 6-phosphate</text>
        <dbReference type="Rhea" id="RHEA:11816"/>
        <dbReference type="ChEBI" id="CHEBI:57634"/>
        <dbReference type="ChEBI" id="CHEBI:58225"/>
        <dbReference type="EC" id="5.3.1.9"/>
    </reaction>
</comment>
<dbReference type="KEGG" id="pph:Ppha_1515"/>
<comment type="subcellular location">
    <subcellularLocation>
        <location evidence="7">Cytoplasm</location>
    </subcellularLocation>
</comment>
<evidence type="ECO:0000256" key="6">
    <source>
        <dbReference type="ARBA" id="ARBA00029321"/>
    </source>
</evidence>